<dbReference type="SUPFAM" id="SSF81301">
    <property type="entry name" value="Nucleotidyltransferase"/>
    <property type="match status" value="1"/>
</dbReference>
<name>A0A660CAH0_9PSEU</name>
<proteinExistence type="predicted"/>
<dbReference type="InterPro" id="IPR043519">
    <property type="entry name" value="NT_sf"/>
</dbReference>
<dbReference type="InterPro" id="IPR002934">
    <property type="entry name" value="Polymerase_NTP_transf_dom"/>
</dbReference>
<gene>
    <name evidence="4" type="ORF">JD82_02447</name>
</gene>
<dbReference type="AlphaFoldDB" id="A0A660CAH0"/>
<organism evidence="4 5">
    <name type="scientific">Prauserella rugosa</name>
    <dbReference type="NCBI Taxonomy" id="43354"/>
    <lineage>
        <taxon>Bacteria</taxon>
        <taxon>Bacillati</taxon>
        <taxon>Actinomycetota</taxon>
        <taxon>Actinomycetes</taxon>
        <taxon>Pseudonocardiales</taxon>
        <taxon>Pseudonocardiaceae</taxon>
        <taxon>Prauserella</taxon>
    </lineage>
</organism>
<evidence type="ECO:0000313" key="5">
    <source>
        <dbReference type="Proteomes" id="UP000317303"/>
    </source>
</evidence>
<dbReference type="InterPro" id="IPR025184">
    <property type="entry name" value="AadA_C"/>
</dbReference>
<comment type="caution">
    <text evidence="4">The sequence shown here is derived from an EMBL/GenBank/DDBJ whole genome shotgun (WGS) entry which is preliminary data.</text>
</comment>
<dbReference type="EMBL" id="VLJV01000001">
    <property type="protein sequence ID" value="TWH20600.1"/>
    <property type="molecule type" value="Genomic_DNA"/>
</dbReference>
<reference evidence="4 5" key="1">
    <citation type="submission" date="2019-07" db="EMBL/GenBank/DDBJ databases">
        <title>R&amp;d 2014.</title>
        <authorList>
            <person name="Klenk H.-P."/>
        </authorList>
    </citation>
    <scope>NUCLEOTIDE SEQUENCE [LARGE SCALE GENOMIC DNA]</scope>
    <source>
        <strain evidence="4 5">DSM 43194</strain>
    </source>
</reference>
<evidence type="ECO:0000313" key="4">
    <source>
        <dbReference type="EMBL" id="TWH20600.1"/>
    </source>
</evidence>
<dbReference type="Proteomes" id="UP000317303">
    <property type="component" value="Unassembled WGS sequence"/>
</dbReference>
<dbReference type="Pfam" id="PF01909">
    <property type="entry name" value="NTP_transf_2"/>
    <property type="match status" value="1"/>
</dbReference>
<sequence length="273" mass="29500">MARVDTPLPDEVAHAVGTYLRAADRVLPGGIVAAAVGGSIALGAHRPGASDVDLVALLDDDLRGRRDLLRRLRALHVAQLPRLVGRAARGHGFSACCNTAFVWESDVSLPVSRIEPVASHTGELFDARGAFDVNPVTWHELDRGGIPVRGGDVATWNLDPEPSALRDWTRQNLRDYWVPLGTRVATGKGPLSASRVEWCLLGPARMHATITSGEVISKDDAGRHALETFPEHAPILRVALARLRRTALPPNPPRTQWRHRTAAAMQAIIAATL</sequence>
<dbReference type="Pfam" id="PF13427">
    <property type="entry name" value="AadA_C"/>
    <property type="match status" value="1"/>
</dbReference>
<keyword evidence="5" id="KW-1185">Reference proteome</keyword>
<keyword evidence="1 4" id="KW-0808">Transferase</keyword>
<protein>
    <submittedName>
        <fullName evidence="4">Nucleotidyltransferase-like protein</fullName>
    </submittedName>
</protein>
<dbReference type="GO" id="GO:0016779">
    <property type="term" value="F:nucleotidyltransferase activity"/>
    <property type="evidence" value="ECO:0007669"/>
    <property type="project" value="InterPro"/>
</dbReference>
<evidence type="ECO:0000259" key="2">
    <source>
        <dbReference type="Pfam" id="PF01909"/>
    </source>
</evidence>
<accession>A0A660CAH0</accession>
<evidence type="ECO:0000259" key="3">
    <source>
        <dbReference type="Pfam" id="PF13427"/>
    </source>
</evidence>
<evidence type="ECO:0000256" key="1">
    <source>
        <dbReference type="ARBA" id="ARBA00022679"/>
    </source>
</evidence>
<feature type="domain" description="Polymerase nucleotidyl transferase" evidence="2">
    <location>
        <begin position="31"/>
        <end position="67"/>
    </location>
</feature>
<feature type="domain" description="Adenylyltransferase AadA C-terminal" evidence="3">
    <location>
        <begin position="199"/>
        <end position="244"/>
    </location>
</feature>